<keyword evidence="2 5" id="KW-0853">WD repeat</keyword>
<feature type="region of interest" description="Disordered" evidence="6">
    <location>
        <begin position="1"/>
        <end position="43"/>
    </location>
</feature>
<evidence type="ECO:0000259" key="7">
    <source>
        <dbReference type="Pfam" id="PF24807"/>
    </source>
</evidence>
<protein>
    <submittedName>
        <fullName evidence="8">Fizzy-related protein</fullName>
    </submittedName>
</protein>
<dbReference type="GO" id="GO:0031145">
    <property type="term" value="P:anaphase-promoting complex-dependent catabolic process"/>
    <property type="evidence" value="ECO:0007669"/>
    <property type="project" value="TreeGrafter"/>
</dbReference>
<dbReference type="Gene3D" id="2.130.10.10">
    <property type="entry name" value="YVTN repeat-like/Quinoprotein amine dehydrogenase"/>
    <property type="match status" value="1"/>
</dbReference>
<evidence type="ECO:0000256" key="3">
    <source>
        <dbReference type="ARBA" id="ARBA00022737"/>
    </source>
</evidence>
<dbReference type="InterPro" id="IPR036322">
    <property type="entry name" value="WD40_repeat_dom_sf"/>
</dbReference>
<dbReference type="OMA" id="FHHEYEK"/>
<dbReference type="InterPro" id="IPR033010">
    <property type="entry name" value="Cdc20/Fizzy"/>
</dbReference>
<evidence type="ECO:0000313" key="8">
    <source>
        <dbReference type="EMBL" id="KAJ5066104.1"/>
    </source>
</evidence>
<feature type="repeat" description="WD" evidence="5">
    <location>
        <begin position="304"/>
        <end position="338"/>
    </location>
</feature>
<dbReference type="GO" id="GO:1990757">
    <property type="term" value="F:ubiquitin ligase activator activity"/>
    <property type="evidence" value="ECO:0007669"/>
    <property type="project" value="TreeGrafter"/>
</dbReference>
<evidence type="ECO:0000256" key="1">
    <source>
        <dbReference type="ARBA" id="ARBA00006445"/>
    </source>
</evidence>
<dbReference type="InterPro" id="IPR056150">
    <property type="entry name" value="WD40_CDC20-Fz"/>
</dbReference>
<dbReference type="PANTHER" id="PTHR19918:SF1">
    <property type="entry name" value="FIZZY-RELATED PROTEIN HOMOLOG"/>
    <property type="match status" value="1"/>
</dbReference>
<dbReference type="OrthoDB" id="10263272at2759"/>
<feature type="domain" description="CDC20/Fizzy WD40" evidence="7">
    <location>
        <begin position="177"/>
        <end position="466"/>
    </location>
</feature>
<dbReference type="Pfam" id="PF24807">
    <property type="entry name" value="WD40_CDC20-Fz"/>
    <property type="match status" value="1"/>
</dbReference>
<evidence type="ECO:0000256" key="4">
    <source>
        <dbReference type="ARBA" id="ARBA00023306"/>
    </source>
</evidence>
<keyword evidence="3" id="KW-0677">Repeat</keyword>
<keyword evidence="9" id="KW-1185">Reference proteome</keyword>
<dbReference type="SMART" id="SM00320">
    <property type="entry name" value="WD40"/>
    <property type="match status" value="6"/>
</dbReference>
<name>A0A9Q0R4U0_ANAIG</name>
<feature type="repeat" description="WD" evidence="5">
    <location>
        <begin position="435"/>
        <end position="468"/>
    </location>
</feature>
<dbReference type="CDD" id="cd00200">
    <property type="entry name" value="WD40"/>
    <property type="match status" value="1"/>
</dbReference>
<feature type="repeat" description="WD" evidence="5">
    <location>
        <begin position="222"/>
        <end position="263"/>
    </location>
</feature>
<dbReference type="PROSITE" id="PS50294">
    <property type="entry name" value="WD_REPEATS_REGION"/>
    <property type="match status" value="2"/>
</dbReference>
<dbReference type="AlphaFoldDB" id="A0A9Q0R4U0"/>
<evidence type="ECO:0000313" key="9">
    <source>
        <dbReference type="Proteomes" id="UP001149090"/>
    </source>
</evidence>
<dbReference type="GO" id="GO:0005680">
    <property type="term" value="C:anaphase-promoting complex"/>
    <property type="evidence" value="ECO:0007669"/>
    <property type="project" value="TreeGrafter"/>
</dbReference>
<dbReference type="InterPro" id="IPR019775">
    <property type="entry name" value="WD40_repeat_CS"/>
</dbReference>
<dbReference type="Proteomes" id="UP001149090">
    <property type="component" value="Unassembled WGS sequence"/>
</dbReference>
<dbReference type="PRINTS" id="PR00320">
    <property type="entry name" value="GPROTEINBRPT"/>
</dbReference>
<dbReference type="EMBL" id="JAPDFW010000147">
    <property type="protein sequence ID" value="KAJ5066104.1"/>
    <property type="molecule type" value="Genomic_DNA"/>
</dbReference>
<comment type="caution">
    <text evidence="8">The sequence shown here is derived from an EMBL/GenBank/DDBJ whole genome shotgun (WGS) entry which is preliminary data.</text>
</comment>
<feature type="compositionally biased region" description="Basic residues" evidence="6">
    <location>
        <begin position="1"/>
        <end position="11"/>
    </location>
</feature>
<comment type="similarity">
    <text evidence="1">Belongs to the WD repeat CDC20/Fizzy family.</text>
</comment>
<evidence type="ECO:0000256" key="6">
    <source>
        <dbReference type="SAM" id="MobiDB-lite"/>
    </source>
</evidence>
<dbReference type="PROSITE" id="PS50082">
    <property type="entry name" value="WD_REPEATS_2"/>
    <property type="match status" value="4"/>
</dbReference>
<dbReference type="PROSITE" id="PS00678">
    <property type="entry name" value="WD_REPEATS_1"/>
    <property type="match status" value="3"/>
</dbReference>
<dbReference type="GO" id="GO:1905786">
    <property type="term" value="P:positive regulation of anaphase-promoting complex-dependent catabolic process"/>
    <property type="evidence" value="ECO:0007669"/>
    <property type="project" value="TreeGrafter"/>
</dbReference>
<feature type="region of interest" description="Disordered" evidence="6">
    <location>
        <begin position="76"/>
        <end position="100"/>
    </location>
</feature>
<reference evidence="8" key="1">
    <citation type="submission" date="2022-10" db="EMBL/GenBank/DDBJ databases">
        <title>Novel sulphate-reducing endosymbionts in the free-living metamonad Anaeramoeba.</title>
        <authorList>
            <person name="Jerlstrom-Hultqvist J."/>
            <person name="Cepicka I."/>
            <person name="Gallot-Lavallee L."/>
            <person name="Salas-Leiva D."/>
            <person name="Curtis B.A."/>
            <person name="Zahonova K."/>
            <person name="Pipaliya S."/>
            <person name="Dacks J."/>
            <person name="Roger A.J."/>
        </authorList>
    </citation>
    <scope>NUCLEOTIDE SEQUENCE</scope>
    <source>
        <strain evidence="8">BMAN</strain>
    </source>
</reference>
<dbReference type="InterPro" id="IPR020472">
    <property type="entry name" value="WD40_PAC1"/>
</dbReference>
<evidence type="ECO:0000256" key="2">
    <source>
        <dbReference type="ARBA" id="ARBA00022574"/>
    </source>
</evidence>
<dbReference type="InterPro" id="IPR015943">
    <property type="entry name" value="WD40/YVTN_repeat-like_dom_sf"/>
</dbReference>
<dbReference type="InterPro" id="IPR001680">
    <property type="entry name" value="WD40_rpt"/>
</dbReference>
<dbReference type="GO" id="GO:0010997">
    <property type="term" value="F:anaphase-promoting complex binding"/>
    <property type="evidence" value="ECO:0007669"/>
    <property type="project" value="InterPro"/>
</dbReference>
<organism evidence="8 9">
    <name type="scientific">Anaeramoeba ignava</name>
    <name type="common">Anaerobic marine amoeba</name>
    <dbReference type="NCBI Taxonomy" id="1746090"/>
    <lineage>
        <taxon>Eukaryota</taxon>
        <taxon>Metamonada</taxon>
        <taxon>Anaeramoebidae</taxon>
        <taxon>Anaeramoeba</taxon>
    </lineage>
</organism>
<keyword evidence="4" id="KW-0131">Cell cycle</keyword>
<gene>
    <name evidence="8" type="ORF">M0811_03437</name>
</gene>
<feature type="compositionally biased region" description="Low complexity" evidence="6">
    <location>
        <begin position="32"/>
        <end position="43"/>
    </location>
</feature>
<sequence length="489" mass="55468">MLNSPHKKRKSFNTPQKSLEIFHSPKSKSKSKSNSNSKSNLNSNLNSPIFLDRFIPQRESIYNNLIEKQNPLPIFESKPKKITKKPKSKKKDKNFNSNENLKNKKKINLYSELLNNEVLGGKNNKELSILKFQSTTNEDQNYDQFSLSPITKRSEKLLNSNQKKKTRKISPFPFKILDAPSLEDDFYLNLVDWSNTNLIAVGISKYVFLLNVKTGSVTRICELGSDDKISTVSWIQRGTHIAIGTKNGFLHLWDVENQKLIRTFEDHQARVGCVAWNVNLLCSGSRDQNIIVRDVRTRDSAAVLSGHSQEICSLKWSYNGHHLASGSNDNTVCIWDIRKVSAPMHHFTEHKAAIKALSWSPHSYSLLASGGGTIDRTLKIWNVDSGKIVSSIDTGSQICNLYWSKNTNEIVSTHGFSQNQIMVWEYPDFNKIACFIGHSSRVLYLSVSPDGEDIVTGAGDEKIKFWKLFPRKKSFLATSLLDLKEDSIR</sequence>
<feature type="compositionally biased region" description="Basic residues" evidence="6">
    <location>
        <begin position="80"/>
        <end position="92"/>
    </location>
</feature>
<feature type="repeat" description="WD" evidence="5">
    <location>
        <begin position="347"/>
        <end position="391"/>
    </location>
</feature>
<accession>A0A9Q0R4U0</accession>
<evidence type="ECO:0000256" key="5">
    <source>
        <dbReference type="PROSITE-ProRule" id="PRU00221"/>
    </source>
</evidence>
<proteinExistence type="inferred from homology"/>
<dbReference type="PANTHER" id="PTHR19918">
    <property type="entry name" value="CELL DIVISION CYCLE 20 CDC20 FIZZY -RELATED"/>
    <property type="match status" value="1"/>
</dbReference>
<dbReference type="SUPFAM" id="SSF50978">
    <property type="entry name" value="WD40 repeat-like"/>
    <property type="match status" value="1"/>
</dbReference>